<evidence type="ECO:0000313" key="3">
    <source>
        <dbReference type="Proteomes" id="UP000317369"/>
    </source>
</evidence>
<name>A0A517YXS4_9BACT</name>
<dbReference type="EMBL" id="CP036425">
    <property type="protein sequence ID" value="QDU35025.1"/>
    <property type="molecule type" value="Genomic_DNA"/>
</dbReference>
<keyword evidence="1" id="KW-0812">Transmembrane</keyword>
<gene>
    <name evidence="2" type="ORF">KS4_31020</name>
</gene>
<reference evidence="2 3" key="1">
    <citation type="submission" date="2019-02" db="EMBL/GenBank/DDBJ databases">
        <title>Deep-cultivation of Planctomycetes and their phenomic and genomic characterization uncovers novel biology.</title>
        <authorList>
            <person name="Wiegand S."/>
            <person name="Jogler M."/>
            <person name="Boedeker C."/>
            <person name="Pinto D."/>
            <person name="Vollmers J."/>
            <person name="Rivas-Marin E."/>
            <person name="Kohn T."/>
            <person name="Peeters S.H."/>
            <person name="Heuer A."/>
            <person name="Rast P."/>
            <person name="Oberbeckmann S."/>
            <person name="Bunk B."/>
            <person name="Jeske O."/>
            <person name="Meyerdierks A."/>
            <person name="Storesund J.E."/>
            <person name="Kallscheuer N."/>
            <person name="Luecker S."/>
            <person name="Lage O.M."/>
            <person name="Pohl T."/>
            <person name="Merkel B.J."/>
            <person name="Hornburger P."/>
            <person name="Mueller R.-W."/>
            <person name="Bruemmer F."/>
            <person name="Labrenz M."/>
            <person name="Spormann A.M."/>
            <person name="Op den Camp H."/>
            <person name="Overmann J."/>
            <person name="Amann R."/>
            <person name="Jetten M.S.M."/>
            <person name="Mascher T."/>
            <person name="Medema M.H."/>
            <person name="Devos D.P."/>
            <person name="Kaster A.-K."/>
            <person name="Ovreas L."/>
            <person name="Rohde M."/>
            <person name="Galperin M.Y."/>
            <person name="Jogler C."/>
        </authorList>
    </citation>
    <scope>NUCLEOTIDE SEQUENCE [LARGE SCALE GENOMIC DNA]</scope>
    <source>
        <strain evidence="2 3">KS4</strain>
    </source>
</reference>
<keyword evidence="3" id="KW-1185">Reference proteome</keyword>
<feature type="transmembrane region" description="Helical" evidence="1">
    <location>
        <begin position="208"/>
        <end position="226"/>
    </location>
</feature>
<dbReference type="Proteomes" id="UP000317369">
    <property type="component" value="Chromosome"/>
</dbReference>
<feature type="transmembrane region" description="Helical" evidence="1">
    <location>
        <begin position="82"/>
        <end position="103"/>
    </location>
</feature>
<evidence type="ECO:0000313" key="2">
    <source>
        <dbReference type="EMBL" id="QDU35025.1"/>
    </source>
</evidence>
<evidence type="ECO:0000256" key="1">
    <source>
        <dbReference type="SAM" id="Phobius"/>
    </source>
</evidence>
<dbReference type="KEGG" id="pcor:KS4_31020"/>
<keyword evidence="1" id="KW-1133">Transmembrane helix</keyword>
<protein>
    <submittedName>
        <fullName evidence="2">Uncharacterized protein</fullName>
    </submittedName>
</protein>
<feature type="transmembrane region" description="Helical" evidence="1">
    <location>
        <begin position="6"/>
        <end position="32"/>
    </location>
</feature>
<feature type="transmembrane region" description="Helical" evidence="1">
    <location>
        <begin position="53"/>
        <end position="70"/>
    </location>
</feature>
<keyword evidence="1" id="KW-0472">Membrane</keyword>
<feature type="transmembrane region" description="Helical" evidence="1">
    <location>
        <begin position="183"/>
        <end position="202"/>
    </location>
</feature>
<proteinExistence type="predicted"/>
<dbReference type="AlphaFoldDB" id="A0A517YXS4"/>
<accession>A0A517YXS4</accession>
<sequence>MISGPAMSFTLIFVICGIVLGLAIGMVPVYLTNRYQRRKAMGEISVEKQKKNTVTYHVGFGVWFMGLGLLQLNSRRGEEIPWWVWMWIASALMYFIAAYRLYVKEAKPIEYDRVYKNDPTKCGKCGYDVVHIQSASCPECGWTLPNLDEVRLQSHDVWCWWKKGNWQIVYLEEDMRKKAQRGFYVTVVMEVIVACVIGLWLLSKEGGWHSFSVPVIFLVFLSLLSIHKFINVHRIRKYYERVDGEK</sequence>
<organism evidence="2 3">
    <name type="scientific">Poriferisphaera corsica</name>
    <dbReference type="NCBI Taxonomy" id="2528020"/>
    <lineage>
        <taxon>Bacteria</taxon>
        <taxon>Pseudomonadati</taxon>
        <taxon>Planctomycetota</taxon>
        <taxon>Phycisphaerae</taxon>
        <taxon>Phycisphaerales</taxon>
        <taxon>Phycisphaeraceae</taxon>
        <taxon>Poriferisphaera</taxon>
    </lineage>
</organism>